<keyword evidence="2" id="KW-0813">Transport</keyword>
<gene>
    <name evidence="6" type="ORF">M979_2713</name>
</gene>
<feature type="chain" id="PRO_5008593060" evidence="4">
    <location>
        <begin position="31"/>
        <end position="288"/>
    </location>
</feature>
<evidence type="ECO:0000256" key="2">
    <source>
        <dbReference type="ARBA" id="ARBA00022448"/>
    </source>
</evidence>
<evidence type="ECO:0000256" key="3">
    <source>
        <dbReference type="ARBA" id="ARBA00022729"/>
    </source>
</evidence>
<reference evidence="6 7" key="1">
    <citation type="submission" date="2016-04" db="EMBL/GenBank/DDBJ databases">
        <title>ATOL: Assembling a taxonomically balanced genome-scale reconstruction of the evolutionary history of the Enterobacteriaceae.</title>
        <authorList>
            <person name="Plunkett G.III."/>
            <person name="Neeno-Eckwall E.C."/>
            <person name="Glasner J.D."/>
            <person name="Perna N.T."/>
        </authorList>
    </citation>
    <scope>NUCLEOTIDE SEQUENCE [LARGE SCALE GENOMIC DNA]</scope>
    <source>
        <strain evidence="6 7">ATCC 51607</strain>
    </source>
</reference>
<keyword evidence="7" id="KW-1185">Reference proteome</keyword>
<dbReference type="GO" id="GO:0030288">
    <property type="term" value="C:outer membrane-bounded periplasmic space"/>
    <property type="evidence" value="ECO:0007669"/>
    <property type="project" value="TreeGrafter"/>
</dbReference>
<feature type="domain" description="Solute-binding protein family 3/N-terminal" evidence="5">
    <location>
        <begin position="45"/>
        <end position="277"/>
    </location>
</feature>
<dbReference type="AlphaFoldDB" id="A0A1B7HLT6"/>
<organism evidence="6 7">
    <name type="scientific">Buttiauxella noackiae ATCC 51607</name>
    <dbReference type="NCBI Taxonomy" id="1354255"/>
    <lineage>
        <taxon>Bacteria</taxon>
        <taxon>Pseudomonadati</taxon>
        <taxon>Pseudomonadota</taxon>
        <taxon>Gammaproteobacteria</taxon>
        <taxon>Enterobacterales</taxon>
        <taxon>Enterobacteriaceae</taxon>
        <taxon>Buttiauxella</taxon>
    </lineage>
</organism>
<protein>
    <submittedName>
        <fullName evidence="6">Periplasmic binding component of a glutamate/aspartate transporter</fullName>
    </submittedName>
</protein>
<dbReference type="GO" id="GO:0005576">
    <property type="term" value="C:extracellular region"/>
    <property type="evidence" value="ECO:0007669"/>
    <property type="project" value="TreeGrafter"/>
</dbReference>
<dbReference type="Proteomes" id="UP000078286">
    <property type="component" value="Unassembled WGS sequence"/>
</dbReference>
<name>A0A1B7HLT6_9ENTR</name>
<dbReference type="PANTHER" id="PTHR30085">
    <property type="entry name" value="AMINO ACID ABC TRANSPORTER PERMEASE"/>
    <property type="match status" value="1"/>
</dbReference>
<dbReference type="PATRIC" id="fig|1354255.3.peg.2787"/>
<comment type="similarity">
    <text evidence="1">Belongs to the bacterial solute-binding protein 3 family.</text>
</comment>
<dbReference type="Pfam" id="PF00497">
    <property type="entry name" value="SBP_bac_3"/>
    <property type="match status" value="1"/>
</dbReference>
<dbReference type="EMBL" id="LXEO01000039">
    <property type="protein sequence ID" value="OAT16517.1"/>
    <property type="molecule type" value="Genomic_DNA"/>
</dbReference>
<evidence type="ECO:0000256" key="4">
    <source>
        <dbReference type="SAM" id="SignalP"/>
    </source>
</evidence>
<dbReference type="CDD" id="cd13688">
    <property type="entry name" value="PBP2_GltI_DEBP"/>
    <property type="match status" value="1"/>
</dbReference>
<dbReference type="RefSeq" id="WP_064555241.1">
    <property type="nucleotide sequence ID" value="NZ_LXEO01000039.1"/>
</dbReference>
<comment type="caution">
    <text evidence="6">The sequence shown here is derived from an EMBL/GenBank/DDBJ whole genome shotgun (WGS) entry which is preliminary data.</text>
</comment>
<evidence type="ECO:0000313" key="6">
    <source>
        <dbReference type="EMBL" id="OAT16517.1"/>
    </source>
</evidence>
<dbReference type="GO" id="GO:0006865">
    <property type="term" value="P:amino acid transport"/>
    <property type="evidence" value="ECO:0007669"/>
    <property type="project" value="TreeGrafter"/>
</dbReference>
<dbReference type="PANTHER" id="PTHR30085:SF2">
    <property type="entry name" value="GLUTAMATE_ASPARTATE IMPORT SOLUTE-BINDING PROTEIN"/>
    <property type="match status" value="1"/>
</dbReference>
<dbReference type="SUPFAM" id="SSF53850">
    <property type="entry name" value="Periplasmic binding protein-like II"/>
    <property type="match status" value="1"/>
</dbReference>
<proteinExistence type="inferred from homology"/>
<evidence type="ECO:0000256" key="1">
    <source>
        <dbReference type="ARBA" id="ARBA00010333"/>
    </source>
</evidence>
<dbReference type="InterPro" id="IPR001638">
    <property type="entry name" value="Solute-binding_3/MltF_N"/>
</dbReference>
<evidence type="ECO:0000313" key="7">
    <source>
        <dbReference type="Proteomes" id="UP000078286"/>
    </source>
</evidence>
<dbReference type="SMART" id="SM00062">
    <property type="entry name" value="PBPb"/>
    <property type="match status" value="1"/>
</dbReference>
<evidence type="ECO:0000259" key="5">
    <source>
        <dbReference type="SMART" id="SM00062"/>
    </source>
</evidence>
<dbReference type="Gene3D" id="3.40.190.10">
    <property type="entry name" value="Periplasmic binding protein-like II"/>
    <property type="match status" value="2"/>
</dbReference>
<dbReference type="InterPro" id="IPR051455">
    <property type="entry name" value="Bact_solute-bind_prot3"/>
</dbReference>
<feature type="signal peptide" evidence="4">
    <location>
        <begin position="1"/>
        <end position="30"/>
    </location>
</feature>
<accession>A0A1B7HLT6</accession>
<keyword evidence="3 4" id="KW-0732">Signal</keyword>
<sequence length="288" mass="32766">MKKLFNLKLKHLLNALMLIPLIMVSHHLSAQPTSVTLEHIKSSSTLNIGYRQLEPFSFRDSDGKVTGYTIALCNMVADELRESLGIKKLAIHYIPILFTERVSALNTSKIDLDCSVNTVAPERKNSVSFSTDYFVANMRIVSLRKNNIKSLNDLRGRTIAVPRGSKDLLELNRINREKNLSLSIVTSDTVEDAFDMMTQKRTAALILDDILVYPYINKSEHPENFFVSHEVVGVKMKYALMMRKEDPIFVDFVDKTLGKIFESPLNAQLANRWLTQKVVAKNTQKTQY</sequence>